<protein>
    <recommendedName>
        <fullName evidence="4">Plasmid replication, integration and excision activator</fullName>
    </recommendedName>
</protein>
<keyword evidence="3" id="KW-1185">Reference proteome</keyword>
<gene>
    <name evidence="2" type="ORF">H7U32_01095</name>
</gene>
<organism evidence="2 3">
    <name type="scientific">Bifidobacterium pullorum subsp. saeculare</name>
    <dbReference type="NCBI Taxonomy" id="78257"/>
    <lineage>
        <taxon>Bacteria</taxon>
        <taxon>Bacillati</taxon>
        <taxon>Actinomycetota</taxon>
        <taxon>Actinomycetes</taxon>
        <taxon>Bifidobacteriales</taxon>
        <taxon>Bifidobacteriaceae</taxon>
        <taxon>Bifidobacterium</taxon>
    </lineage>
</organism>
<sequence>MAAQALGVGVEPVETYDPETRTRSQKTRDDGTPQWEVQVMLLPYEDDDRHSAAVVPVKVYAKTAPTITPLKPVHFVRLMAIPWAMEGRNGISYSADAVDTRPNPAGGDLK</sequence>
<feature type="compositionally biased region" description="Basic and acidic residues" evidence="1">
    <location>
        <begin position="18"/>
        <end position="31"/>
    </location>
</feature>
<evidence type="ECO:0000313" key="2">
    <source>
        <dbReference type="EMBL" id="MBM6698943.1"/>
    </source>
</evidence>
<comment type="caution">
    <text evidence="2">The sequence shown here is derived from an EMBL/GenBank/DDBJ whole genome shotgun (WGS) entry which is preliminary data.</text>
</comment>
<evidence type="ECO:0008006" key="4">
    <source>
        <dbReference type="Google" id="ProtNLM"/>
    </source>
</evidence>
<evidence type="ECO:0000256" key="1">
    <source>
        <dbReference type="SAM" id="MobiDB-lite"/>
    </source>
</evidence>
<reference evidence="2" key="2">
    <citation type="journal article" date="2021" name="Sci. Rep.">
        <title>The distribution of antibiotic resistance genes in chicken gut microbiota commensals.</title>
        <authorList>
            <person name="Juricova H."/>
            <person name="Matiasovicova J."/>
            <person name="Kubasova T."/>
            <person name="Cejkova D."/>
            <person name="Rychlik I."/>
        </authorList>
    </citation>
    <scope>NUCLEOTIDE SEQUENCE</scope>
    <source>
        <strain evidence="2">An836</strain>
    </source>
</reference>
<proteinExistence type="predicted"/>
<dbReference type="RefSeq" id="WP_204467258.1">
    <property type="nucleotide sequence ID" value="NZ_JACLYU010000001.1"/>
</dbReference>
<accession>A0A939B8Z5</accession>
<reference evidence="2" key="1">
    <citation type="submission" date="2020-08" db="EMBL/GenBank/DDBJ databases">
        <authorList>
            <person name="Cejkova D."/>
            <person name="Kubasova T."/>
            <person name="Jahodarova E."/>
            <person name="Rychlik I."/>
        </authorList>
    </citation>
    <scope>NUCLEOTIDE SEQUENCE</scope>
    <source>
        <strain evidence="2">An836</strain>
    </source>
</reference>
<dbReference type="EMBL" id="JACLYU010000001">
    <property type="protein sequence ID" value="MBM6698943.1"/>
    <property type="molecule type" value="Genomic_DNA"/>
</dbReference>
<evidence type="ECO:0000313" key="3">
    <source>
        <dbReference type="Proteomes" id="UP000718821"/>
    </source>
</evidence>
<dbReference type="Proteomes" id="UP000718821">
    <property type="component" value="Unassembled WGS sequence"/>
</dbReference>
<dbReference type="AlphaFoldDB" id="A0A939B8Z5"/>
<name>A0A939B8Z5_9BIFI</name>
<feature type="region of interest" description="Disordered" evidence="1">
    <location>
        <begin position="1"/>
        <end position="32"/>
    </location>
</feature>